<dbReference type="OrthoDB" id="2248014at2759"/>
<proteinExistence type="predicted"/>
<dbReference type="EMBL" id="CAAALY010251751">
    <property type="protein sequence ID" value="VEL36244.1"/>
    <property type="molecule type" value="Genomic_DNA"/>
</dbReference>
<dbReference type="SUPFAM" id="SSF54001">
    <property type="entry name" value="Cysteine proteinases"/>
    <property type="match status" value="1"/>
</dbReference>
<sequence>TPSQPHSRLPTFVGQISSPRKWPLSSLHLVERLRRCIGFQQGDCSTISDQVALEALRNQCFSRGQTDVKNMPAEWRHWYRCSDNHVNLVSLATVLSAQAYILFYERVA</sequence>
<dbReference type="AlphaFoldDB" id="A0A448XGP1"/>
<dbReference type="Proteomes" id="UP000784294">
    <property type="component" value="Unassembled WGS sequence"/>
</dbReference>
<evidence type="ECO:0000313" key="2">
    <source>
        <dbReference type="Proteomes" id="UP000784294"/>
    </source>
</evidence>
<dbReference type="InterPro" id="IPR038765">
    <property type="entry name" value="Papain-like_cys_pep_sf"/>
</dbReference>
<feature type="non-terminal residue" evidence="1">
    <location>
        <position position="1"/>
    </location>
</feature>
<name>A0A448XGP1_9PLAT</name>
<keyword evidence="2" id="KW-1185">Reference proteome</keyword>
<organism evidence="1 2">
    <name type="scientific">Protopolystoma xenopodis</name>
    <dbReference type="NCBI Taxonomy" id="117903"/>
    <lineage>
        <taxon>Eukaryota</taxon>
        <taxon>Metazoa</taxon>
        <taxon>Spiralia</taxon>
        <taxon>Lophotrochozoa</taxon>
        <taxon>Platyhelminthes</taxon>
        <taxon>Monogenea</taxon>
        <taxon>Polyopisthocotylea</taxon>
        <taxon>Polystomatidea</taxon>
        <taxon>Polystomatidae</taxon>
        <taxon>Protopolystoma</taxon>
    </lineage>
</organism>
<reference evidence="1" key="1">
    <citation type="submission" date="2018-11" db="EMBL/GenBank/DDBJ databases">
        <authorList>
            <consortium name="Pathogen Informatics"/>
        </authorList>
    </citation>
    <scope>NUCLEOTIDE SEQUENCE</scope>
</reference>
<gene>
    <name evidence="1" type="ORF">PXEA_LOCUS29684</name>
</gene>
<dbReference type="Gene3D" id="3.90.70.10">
    <property type="entry name" value="Cysteine proteinases"/>
    <property type="match status" value="1"/>
</dbReference>
<evidence type="ECO:0000313" key="1">
    <source>
        <dbReference type="EMBL" id="VEL36244.1"/>
    </source>
</evidence>
<protein>
    <submittedName>
        <fullName evidence="1">Uncharacterized protein</fullName>
    </submittedName>
</protein>
<accession>A0A448XGP1</accession>
<comment type="caution">
    <text evidence="1">The sequence shown here is derived from an EMBL/GenBank/DDBJ whole genome shotgun (WGS) entry which is preliminary data.</text>
</comment>